<dbReference type="EMBL" id="BSDI01000106">
    <property type="protein sequence ID" value="GLI03861.1"/>
    <property type="molecule type" value="Genomic_DNA"/>
</dbReference>
<sequence>MAPSLAVDHFVLVARDVEATMRFYVDVLGGTPRHVAEWRAGETPYPSVHFDGWKINIHPVETEATPRARTPHAGSADFCLRFPGPVADAMDLLQRHGIDIEHGPTREECAMNWATSVYFRDPDGCLVELACPPEESR</sequence>
<protein>
    <submittedName>
        <fullName evidence="2">Virulence protein</fullName>
    </submittedName>
</protein>
<evidence type="ECO:0000313" key="2">
    <source>
        <dbReference type="EMBL" id="GLI03861.1"/>
    </source>
</evidence>
<accession>A0ABQ5RE46</accession>
<reference evidence="2" key="1">
    <citation type="submission" date="2022-12" db="EMBL/GenBank/DDBJ databases">
        <title>New Phytohabitans aurantiacus sp. RD004123 nov., an actinomycete isolated from soil.</title>
        <authorList>
            <person name="Triningsih D.W."/>
            <person name="Harunari E."/>
            <person name="Igarashi Y."/>
        </authorList>
    </citation>
    <scope>NUCLEOTIDE SEQUENCE</scope>
    <source>
        <strain evidence="2">RD004123</strain>
    </source>
</reference>
<organism evidence="2 3">
    <name type="scientific">Phytohabitans aurantiacus</name>
    <dbReference type="NCBI Taxonomy" id="3016789"/>
    <lineage>
        <taxon>Bacteria</taxon>
        <taxon>Bacillati</taxon>
        <taxon>Actinomycetota</taxon>
        <taxon>Actinomycetes</taxon>
        <taxon>Micromonosporales</taxon>
        <taxon>Micromonosporaceae</taxon>
    </lineage>
</organism>
<dbReference type="InterPro" id="IPR037523">
    <property type="entry name" value="VOC_core"/>
</dbReference>
<name>A0ABQ5RE46_9ACTN</name>
<gene>
    <name evidence="2" type="ORF">Pa4123_91410</name>
</gene>
<evidence type="ECO:0000313" key="3">
    <source>
        <dbReference type="Proteomes" id="UP001144280"/>
    </source>
</evidence>
<feature type="domain" description="VOC" evidence="1">
    <location>
        <begin position="6"/>
        <end position="132"/>
    </location>
</feature>
<dbReference type="Proteomes" id="UP001144280">
    <property type="component" value="Unassembled WGS sequence"/>
</dbReference>
<dbReference type="PROSITE" id="PS51819">
    <property type="entry name" value="VOC"/>
    <property type="match status" value="1"/>
</dbReference>
<dbReference type="SUPFAM" id="SSF54593">
    <property type="entry name" value="Glyoxalase/Bleomycin resistance protein/Dihydroxybiphenyl dioxygenase"/>
    <property type="match status" value="1"/>
</dbReference>
<dbReference type="RefSeq" id="WP_281906352.1">
    <property type="nucleotide sequence ID" value="NZ_BSDI01000106.1"/>
</dbReference>
<dbReference type="Gene3D" id="3.10.180.10">
    <property type="entry name" value="2,3-Dihydroxybiphenyl 1,2-Dioxygenase, domain 1"/>
    <property type="match status" value="1"/>
</dbReference>
<dbReference type="InterPro" id="IPR029068">
    <property type="entry name" value="Glyas_Bleomycin-R_OHBP_Dase"/>
</dbReference>
<comment type="caution">
    <text evidence="2">The sequence shown here is derived from an EMBL/GenBank/DDBJ whole genome shotgun (WGS) entry which is preliminary data.</text>
</comment>
<proteinExistence type="predicted"/>
<keyword evidence="3" id="KW-1185">Reference proteome</keyword>
<dbReference type="PANTHER" id="PTHR21366:SF22">
    <property type="entry name" value="VOC DOMAIN-CONTAINING PROTEIN"/>
    <property type="match status" value="1"/>
</dbReference>
<dbReference type="PANTHER" id="PTHR21366">
    <property type="entry name" value="GLYOXALASE FAMILY PROTEIN"/>
    <property type="match status" value="1"/>
</dbReference>
<dbReference type="InterPro" id="IPR004360">
    <property type="entry name" value="Glyas_Fos-R_dOase_dom"/>
</dbReference>
<dbReference type="InterPro" id="IPR050383">
    <property type="entry name" value="GlyoxalaseI/FosfomycinResist"/>
</dbReference>
<evidence type="ECO:0000259" key="1">
    <source>
        <dbReference type="PROSITE" id="PS51819"/>
    </source>
</evidence>
<dbReference type="Pfam" id="PF00903">
    <property type="entry name" value="Glyoxalase"/>
    <property type="match status" value="1"/>
</dbReference>